<dbReference type="PROSITE" id="PS51686">
    <property type="entry name" value="SAM_MT_RSMB_NOP"/>
    <property type="match status" value="1"/>
</dbReference>
<dbReference type="AlphaFoldDB" id="A0A7D9K8Q1"/>
<dbReference type="GO" id="GO:0032259">
    <property type="term" value="P:methylation"/>
    <property type="evidence" value="ECO:0007669"/>
    <property type="project" value="UniProtKB-KW"/>
</dbReference>
<dbReference type="PANTHER" id="PTHR14663:SF2">
    <property type="entry name" value="METHYLTRANSFERASE NSUN7-RELATED"/>
    <property type="match status" value="1"/>
</dbReference>
<sequence>LLEENFTDILPNDERFRKVRVVVCNASCSKSGVTSAIDHVLQEGTACVHDLVNGVESNKLRGLLLHHQEIIRHAMKFFFVHYIVYVTSSVYKSENEDVIKKVIDDNHVENVSKSHSNPFLVSSFLPDLTEKLRTFKANPPEEKDPSSNT</sequence>
<proteinExistence type="inferred from homology"/>
<organism evidence="2 3">
    <name type="scientific">Paramuricea clavata</name>
    <name type="common">Red gorgonian</name>
    <name type="synonym">Violescent sea-whip</name>
    <dbReference type="NCBI Taxonomy" id="317549"/>
    <lineage>
        <taxon>Eukaryota</taxon>
        <taxon>Metazoa</taxon>
        <taxon>Cnidaria</taxon>
        <taxon>Anthozoa</taxon>
        <taxon>Octocorallia</taxon>
        <taxon>Malacalcyonacea</taxon>
        <taxon>Plexauridae</taxon>
        <taxon>Paramuricea</taxon>
    </lineage>
</organism>
<dbReference type="GO" id="GO:0008168">
    <property type="term" value="F:methyltransferase activity"/>
    <property type="evidence" value="ECO:0007669"/>
    <property type="project" value="UniProtKB-KW"/>
</dbReference>
<keyword evidence="1" id="KW-0808">Transferase</keyword>
<dbReference type="InterPro" id="IPR001678">
    <property type="entry name" value="MeTrfase_RsmB-F_NOP2_dom"/>
</dbReference>
<name>A0A7D9K8Q1_PARCT</name>
<dbReference type="OrthoDB" id="6817893at2759"/>
<keyword evidence="1" id="KW-0949">S-adenosyl-L-methionine</keyword>
<keyword evidence="1 2" id="KW-0489">Methyltransferase</keyword>
<dbReference type="EMBL" id="CACRXK020028962">
    <property type="protein sequence ID" value="CAB4041802.1"/>
    <property type="molecule type" value="Genomic_DNA"/>
</dbReference>
<dbReference type="InterPro" id="IPR042620">
    <property type="entry name" value="NSUN7"/>
</dbReference>
<comment type="caution">
    <text evidence="1">Lacks conserved residue(s) required for the propagation of feature annotation.</text>
</comment>
<dbReference type="Gene3D" id="3.40.50.150">
    <property type="entry name" value="Vaccinia Virus protein VP39"/>
    <property type="match status" value="1"/>
</dbReference>
<keyword evidence="3" id="KW-1185">Reference proteome</keyword>
<dbReference type="InterPro" id="IPR029063">
    <property type="entry name" value="SAM-dependent_MTases_sf"/>
</dbReference>
<keyword evidence="1" id="KW-0694">RNA-binding</keyword>
<evidence type="ECO:0000313" key="2">
    <source>
        <dbReference type="EMBL" id="CAB4041802.1"/>
    </source>
</evidence>
<evidence type="ECO:0000256" key="1">
    <source>
        <dbReference type="PROSITE-ProRule" id="PRU01023"/>
    </source>
</evidence>
<comment type="caution">
    <text evidence="2">The sequence shown here is derived from an EMBL/GenBank/DDBJ whole genome shotgun (WGS) entry which is preliminary data.</text>
</comment>
<reference evidence="2" key="1">
    <citation type="submission" date="2020-04" db="EMBL/GenBank/DDBJ databases">
        <authorList>
            <person name="Alioto T."/>
            <person name="Alioto T."/>
            <person name="Gomez Garrido J."/>
        </authorList>
    </citation>
    <scope>NUCLEOTIDE SEQUENCE</scope>
    <source>
        <strain evidence="2">A484AB</strain>
    </source>
</reference>
<dbReference type="SUPFAM" id="SSF53335">
    <property type="entry name" value="S-adenosyl-L-methionine-dependent methyltransferases"/>
    <property type="match status" value="1"/>
</dbReference>
<feature type="non-terminal residue" evidence="2">
    <location>
        <position position="149"/>
    </location>
</feature>
<dbReference type="PANTHER" id="PTHR14663">
    <property type="entry name" value="METHYLTRANSFERASE NSUN7-RELATED"/>
    <property type="match status" value="1"/>
</dbReference>
<feature type="non-terminal residue" evidence="2">
    <location>
        <position position="1"/>
    </location>
</feature>
<gene>
    <name evidence="2" type="ORF">PACLA_8A068838</name>
</gene>
<accession>A0A7D9K8Q1</accession>
<comment type="similarity">
    <text evidence="1">Belongs to the class I-like SAM-binding methyltransferase superfamily. RsmB/NOP family.</text>
</comment>
<dbReference type="GO" id="GO:0003723">
    <property type="term" value="F:RNA binding"/>
    <property type="evidence" value="ECO:0007669"/>
    <property type="project" value="UniProtKB-UniRule"/>
</dbReference>
<dbReference type="Proteomes" id="UP001152795">
    <property type="component" value="Unassembled WGS sequence"/>
</dbReference>
<evidence type="ECO:0000313" key="3">
    <source>
        <dbReference type="Proteomes" id="UP001152795"/>
    </source>
</evidence>
<protein>
    <submittedName>
        <fullName evidence="2">Methyltransferase NSUN7</fullName>
    </submittedName>
</protein>